<feature type="compositionally biased region" description="Basic and acidic residues" evidence="3">
    <location>
        <begin position="56"/>
        <end position="67"/>
    </location>
</feature>
<dbReference type="EMBL" id="JBBPBN010000009">
    <property type="protein sequence ID" value="KAK9032155.1"/>
    <property type="molecule type" value="Genomic_DNA"/>
</dbReference>
<comment type="caution">
    <text evidence="4">The sequence shown here is derived from an EMBL/GenBank/DDBJ whole genome shotgun (WGS) entry which is preliminary data.</text>
</comment>
<dbReference type="Proteomes" id="UP001396334">
    <property type="component" value="Unassembled WGS sequence"/>
</dbReference>
<comment type="similarity">
    <text evidence="2">Belongs to the LAZY family.</text>
</comment>
<dbReference type="PANTHER" id="PTHR34045">
    <property type="entry name" value="OS03G0406300 PROTEIN"/>
    <property type="match status" value="1"/>
</dbReference>
<feature type="compositionally biased region" description="Polar residues" evidence="3">
    <location>
        <begin position="141"/>
        <end position="155"/>
    </location>
</feature>
<evidence type="ECO:0000256" key="2">
    <source>
        <dbReference type="ARBA" id="ARBA00024198"/>
    </source>
</evidence>
<name>A0ABR2T3U4_9ROSI</name>
<keyword evidence="1" id="KW-0341">Growth regulation</keyword>
<evidence type="ECO:0000256" key="1">
    <source>
        <dbReference type="ARBA" id="ARBA00022604"/>
    </source>
</evidence>
<keyword evidence="5" id="KW-1185">Reference proteome</keyword>
<accession>A0ABR2T3U4</accession>
<protein>
    <submittedName>
        <fullName evidence="4">Uncharacterized protein</fullName>
    </submittedName>
</protein>
<evidence type="ECO:0000313" key="5">
    <source>
        <dbReference type="Proteomes" id="UP001396334"/>
    </source>
</evidence>
<feature type="region of interest" description="Disordered" evidence="3">
    <location>
        <begin position="139"/>
        <end position="169"/>
    </location>
</feature>
<proteinExistence type="inferred from homology"/>
<organism evidence="4 5">
    <name type="scientific">Hibiscus sabdariffa</name>
    <name type="common">roselle</name>
    <dbReference type="NCBI Taxonomy" id="183260"/>
    <lineage>
        <taxon>Eukaryota</taxon>
        <taxon>Viridiplantae</taxon>
        <taxon>Streptophyta</taxon>
        <taxon>Embryophyta</taxon>
        <taxon>Tracheophyta</taxon>
        <taxon>Spermatophyta</taxon>
        <taxon>Magnoliopsida</taxon>
        <taxon>eudicotyledons</taxon>
        <taxon>Gunneridae</taxon>
        <taxon>Pentapetalae</taxon>
        <taxon>rosids</taxon>
        <taxon>malvids</taxon>
        <taxon>Malvales</taxon>
        <taxon>Malvaceae</taxon>
        <taxon>Malvoideae</taxon>
        <taxon>Hibiscus</taxon>
    </lineage>
</organism>
<evidence type="ECO:0000256" key="3">
    <source>
        <dbReference type="SAM" id="MobiDB-lite"/>
    </source>
</evidence>
<feature type="compositionally biased region" description="Basic and acidic residues" evidence="3">
    <location>
        <begin position="159"/>
        <end position="169"/>
    </location>
</feature>
<sequence>MKIFNWVQNKFINKKPDTISTNSHIQQPYYEELGDWPHGWLAIGTLGSHIQQGADPSKETGDRRDYRGAGSDESNDKHGNSVLVHGKRRDIDKKPLSFLLKKMFVCTSVLSPAPSLRDPILPDSPMEKILKTVLQKKIHPQKSNPRLSTKKSLGSSHKAKIDSGDGKADDGSKWTLFWKYKSVVVLLRPDKIQGRTMKFSALSELCFHGNPKVDPIGL</sequence>
<reference evidence="4 5" key="1">
    <citation type="journal article" date="2024" name="G3 (Bethesda)">
        <title>Genome assembly of Hibiscus sabdariffa L. provides insights into metabolisms of medicinal natural products.</title>
        <authorList>
            <person name="Kim T."/>
        </authorList>
    </citation>
    <scope>NUCLEOTIDE SEQUENCE [LARGE SCALE GENOMIC DNA]</scope>
    <source>
        <strain evidence="4">TK-2024</strain>
        <tissue evidence="4">Old leaves</tissue>
    </source>
</reference>
<dbReference type="PANTHER" id="PTHR34045:SF20">
    <property type="match status" value="1"/>
</dbReference>
<gene>
    <name evidence="4" type="ORF">V6N11_056434</name>
</gene>
<evidence type="ECO:0000313" key="4">
    <source>
        <dbReference type="EMBL" id="KAK9032155.1"/>
    </source>
</evidence>
<dbReference type="InterPro" id="IPR044683">
    <property type="entry name" value="LAZY"/>
</dbReference>
<feature type="region of interest" description="Disordered" evidence="3">
    <location>
        <begin position="50"/>
        <end position="86"/>
    </location>
</feature>